<dbReference type="EMBL" id="JAVREH010000046">
    <property type="protein sequence ID" value="MDT0263635.1"/>
    <property type="molecule type" value="Genomic_DNA"/>
</dbReference>
<comment type="caution">
    <text evidence="2">The sequence shown here is derived from an EMBL/GenBank/DDBJ whole genome shotgun (WGS) entry which is preliminary data.</text>
</comment>
<gene>
    <name evidence="2" type="ORF">RM423_19850</name>
</gene>
<evidence type="ECO:0000313" key="3">
    <source>
        <dbReference type="Proteomes" id="UP001183176"/>
    </source>
</evidence>
<accession>A0ABU2JF61</accession>
<feature type="compositionally biased region" description="Low complexity" evidence="1">
    <location>
        <begin position="48"/>
        <end position="65"/>
    </location>
</feature>
<reference evidence="3" key="1">
    <citation type="submission" date="2023-07" db="EMBL/GenBank/DDBJ databases">
        <title>30 novel species of actinomycetes from the DSMZ collection.</title>
        <authorList>
            <person name="Nouioui I."/>
        </authorList>
    </citation>
    <scope>NUCLEOTIDE SEQUENCE [LARGE SCALE GENOMIC DNA]</scope>
    <source>
        <strain evidence="3">DSM 44399</strain>
    </source>
</reference>
<organism evidence="2 3">
    <name type="scientific">Jatrophihabitans lederbergiae</name>
    <dbReference type="NCBI Taxonomy" id="3075547"/>
    <lineage>
        <taxon>Bacteria</taxon>
        <taxon>Bacillati</taxon>
        <taxon>Actinomycetota</taxon>
        <taxon>Actinomycetes</taxon>
        <taxon>Jatrophihabitantales</taxon>
        <taxon>Jatrophihabitantaceae</taxon>
        <taxon>Jatrophihabitans</taxon>
    </lineage>
</organism>
<sequence>MAQESLIVTRFDATSTAADVVRGADLRGRQAKPPVGTKHGPRHLYQAPASRSRTTTRCTSPWPTSNTSLAATRSPVWKDRHDLAAKRPG</sequence>
<keyword evidence="3" id="KW-1185">Reference proteome</keyword>
<protein>
    <submittedName>
        <fullName evidence="2">Uncharacterized protein</fullName>
    </submittedName>
</protein>
<dbReference type="RefSeq" id="WP_311424780.1">
    <property type="nucleotide sequence ID" value="NZ_JAVREH010000046.1"/>
</dbReference>
<evidence type="ECO:0000256" key="1">
    <source>
        <dbReference type="SAM" id="MobiDB-lite"/>
    </source>
</evidence>
<proteinExistence type="predicted"/>
<evidence type="ECO:0000313" key="2">
    <source>
        <dbReference type="EMBL" id="MDT0263635.1"/>
    </source>
</evidence>
<dbReference type="Proteomes" id="UP001183176">
    <property type="component" value="Unassembled WGS sequence"/>
</dbReference>
<feature type="compositionally biased region" description="Basic and acidic residues" evidence="1">
    <location>
        <begin position="76"/>
        <end position="89"/>
    </location>
</feature>
<name>A0ABU2JF61_9ACTN</name>
<feature type="region of interest" description="Disordered" evidence="1">
    <location>
        <begin position="25"/>
        <end position="89"/>
    </location>
</feature>